<dbReference type="AlphaFoldDB" id="A0A3P7NGP1"/>
<protein>
    <submittedName>
        <fullName evidence="1">Uncharacterized protein</fullName>
    </submittedName>
</protein>
<evidence type="ECO:0000313" key="2">
    <source>
        <dbReference type="Proteomes" id="UP000271889"/>
    </source>
</evidence>
<dbReference type="EMBL" id="UYRV01116814">
    <property type="protein sequence ID" value="VDN30301.1"/>
    <property type="molecule type" value="Genomic_DNA"/>
</dbReference>
<accession>A0A3P7NGP1</accession>
<evidence type="ECO:0000313" key="1">
    <source>
        <dbReference type="EMBL" id="VDN30301.1"/>
    </source>
</evidence>
<sequence length="62" mass="6653">MTAPGMPGEDVPFVRRATEFVELIESEIAQLGVSDALLKALDKAASSVREAENESHKTAKIP</sequence>
<keyword evidence="2" id="KW-1185">Reference proteome</keyword>
<organism evidence="1 2">
    <name type="scientific">Cylicostephanus goldi</name>
    <name type="common">Nematode worm</name>
    <dbReference type="NCBI Taxonomy" id="71465"/>
    <lineage>
        <taxon>Eukaryota</taxon>
        <taxon>Metazoa</taxon>
        <taxon>Ecdysozoa</taxon>
        <taxon>Nematoda</taxon>
        <taxon>Chromadorea</taxon>
        <taxon>Rhabditida</taxon>
        <taxon>Rhabditina</taxon>
        <taxon>Rhabditomorpha</taxon>
        <taxon>Strongyloidea</taxon>
        <taxon>Strongylidae</taxon>
        <taxon>Cylicostephanus</taxon>
    </lineage>
</organism>
<proteinExistence type="predicted"/>
<dbReference type="Proteomes" id="UP000271889">
    <property type="component" value="Unassembled WGS sequence"/>
</dbReference>
<name>A0A3P7NGP1_CYLGO</name>
<reference evidence="1 2" key="1">
    <citation type="submission" date="2018-11" db="EMBL/GenBank/DDBJ databases">
        <authorList>
            <consortium name="Pathogen Informatics"/>
        </authorList>
    </citation>
    <scope>NUCLEOTIDE SEQUENCE [LARGE SCALE GENOMIC DNA]</scope>
</reference>
<gene>
    <name evidence="1" type="ORF">CGOC_LOCUS11511</name>
</gene>